<dbReference type="AlphaFoldDB" id="A0A376H647"/>
<reference evidence="1 2" key="1">
    <citation type="submission" date="2018-06" db="EMBL/GenBank/DDBJ databases">
        <authorList>
            <consortium name="Pathogen Informatics"/>
            <person name="Doyle S."/>
        </authorList>
    </citation>
    <scope>NUCLEOTIDE SEQUENCE [LARGE SCALE GENOMIC DNA]</scope>
    <source>
        <strain evidence="1 2">NCTC12360</strain>
    </source>
</reference>
<dbReference type="OrthoDB" id="2185503at2"/>
<name>A0A376H647_ENTGA</name>
<organism evidence="1 2">
    <name type="scientific">Enterococcus gallinarum</name>
    <dbReference type="NCBI Taxonomy" id="1353"/>
    <lineage>
        <taxon>Bacteria</taxon>
        <taxon>Bacillati</taxon>
        <taxon>Bacillota</taxon>
        <taxon>Bacilli</taxon>
        <taxon>Lactobacillales</taxon>
        <taxon>Enterococcaceae</taxon>
        <taxon>Enterococcus</taxon>
    </lineage>
</organism>
<sequence length="126" mass="14662">MSQRIDVINYLTGLFSVIVPETHYLKNKNKTVVYPYQTFSLTGEPTHFAGQGFYIDIDLFDNNKSDVAIEKALSAMMESFNNEPFYQVTDKFLVQIQYDADNDVPTGSDTLQRRNIRLYAKFDWRI</sequence>
<dbReference type="RefSeq" id="WP_060815348.1">
    <property type="nucleotide sequence ID" value="NZ_JBHULA010000011.1"/>
</dbReference>
<protein>
    <recommendedName>
        <fullName evidence="3">DUF3168 domain-containing protein</fullName>
    </recommendedName>
</protein>
<evidence type="ECO:0000313" key="1">
    <source>
        <dbReference type="EMBL" id="STD84285.1"/>
    </source>
</evidence>
<dbReference type="EMBL" id="UFYW01000001">
    <property type="protein sequence ID" value="STD84285.1"/>
    <property type="molecule type" value="Genomic_DNA"/>
</dbReference>
<gene>
    <name evidence="1" type="ORF">NCTC12360_02814</name>
</gene>
<dbReference type="Proteomes" id="UP000254807">
    <property type="component" value="Unassembled WGS sequence"/>
</dbReference>
<evidence type="ECO:0008006" key="3">
    <source>
        <dbReference type="Google" id="ProtNLM"/>
    </source>
</evidence>
<evidence type="ECO:0000313" key="2">
    <source>
        <dbReference type="Proteomes" id="UP000254807"/>
    </source>
</evidence>
<proteinExistence type="predicted"/>
<keyword evidence="2" id="KW-1185">Reference proteome</keyword>
<accession>A0A376H647</accession>